<evidence type="ECO:0008006" key="4">
    <source>
        <dbReference type="Google" id="ProtNLM"/>
    </source>
</evidence>
<accession>A0A7H0G0D6</accession>
<feature type="chain" id="PRO_5028984599" description="DUF3108 domain-containing protein" evidence="1">
    <location>
        <begin position="22"/>
        <end position="257"/>
    </location>
</feature>
<dbReference type="RefSeq" id="WP_187713188.1">
    <property type="nucleotide sequence ID" value="NZ_CP060820.1"/>
</dbReference>
<sequence>MRICPPTLSLAILLAAAPTLAVERYEGLAFRVPAGTALAYREEHWRYEENGIATRLVLYRCPDGAAFARKLVRDRPSAIAPDFELYDARDGYREGVRTRGGRREVFRQDHARVPARWRVLTLPATAVVDAGFDALVRRDGMRLAPGAALSASFLLPARTALLPVQLRRLPADAGDQGDTVFAMRLDAWYGFAAPETRVRYRGRDGWLSRFDGIGSIRDARGRPLPVRIEFPDHLRAAAEPAGLTRALREPLDGRCTI</sequence>
<dbReference type="Proteomes" id="UP000516018">
    <property type="component" value="Chromosome"/>
</dbReference>
<dbReference type="KEGG" id="lsx:H8B22_05965"/>
<keyword evidence="1" id="KW-0732">Signal</keyword>
<feature type="signal peptide" evidence="1">
    <location>
        <begin position="1"/>
        <end position="21"/>
    </location>
</feature>
<name>A0A7H0G0D6_9GAMM</name>
<keyword evidence="3" id="KW-1185">Reference proteome</keyword>
<reference evidence="2 3" key="1">
    <citation type="submission" date="2020-08" db="EMBL/GenBank/DDBJ databases">
        <title>Lysobacter sp. II4 sp. nov., isolated from soil.</title>
        <authorList>
            <person name="Woo C.Y."/>
            <person name="Kim J."/>
        </authorList>
    </citation>
    <scope>NUCLEOTIDE SEQUENCE [LARGE SCALE GENOMIC DNA]</scope>
    <source>
        <strain evidence="2 3">II4</strain>
    </source>
</reference>
<evidence type="ECO:0000313" key="3">
    <source>
        <dbReference type="Proteomes" id="UP000516018"/>
    </source>
</evidence>
<protein>
    <recommendedName>
        <fullName evidence="4">DUF3108 domain-containing protein</fullName>
    </recommendedName>
</protein>
<gene>
    <name evidence="2" type="ORF">H8B22_05965</name>
</gene>
<proteinExistence type="predicted"/>
<organism evidence="2 3">
    <name type="scientific">Agrilutibacter terrestris</name>
    <dbReference type="NCBI Taxonomy" id="2865112"/>
    <lineage>
        <taxon>Bacteria</taxon>
        <taxon>Pseudomonadati</taxon>
        <taxon>Pseudomonadota</taxon>
        <taxon>Gammaproteobacteria</taxon>
        <taxon>Lysobacterales</taxon>
        <taxon>Lysobacteraceae</taxon>
        <taxon>Agrilutibacter</taxon>
    </lineage>
</organism>
<evidence type="ECO:0000256" key="1">
    <source>
        <dbReference type="SAM" id="SignalP"/>
    </source>
</evidence>
<dbReference type="EMBL" id="CP060820">
    <property type="protein sequence ID" value="QNP41752.1"/>
    <property type="molecule type" value="Genomic_DNA"/>
</dbReference>
<evidence type="ECO:0000313" key="2">
    <source>
        <dbReference type="EMBL" id="QNP41752.1"/>
    </source>
</evidence>
<dbReference type="AlphaFoldDB" id="A0A7H0G0D6"/>